<evidence type="ECO:0000313" key="2">
    <source>
        <dbReference type="EMBL" id="GAA5800806.1"/>
    </source>
</evidence>
<sequence>MNNSLQQSPMNLLTSPFYPEETYNQSEPMQLQYSSLISNEGRAMPQNIIPSPQHEMQTNNFEFISHSPESSSSAESNLVSPPQHYYASDFCWPESTIGFTQPLSPQYNRHPATKRSASVPPHFHKFKPAQQDSMYNQFQLTSGLHHPLHSANPLPMQIPRVNMVNTQSSRLINKEELRRQLDQKLEKINFDDITVAELKEALRERGLSATGRKAELLARLKRERDLLVYPTAVSSTDGLTPPPMTMPLHRRVTNLNLSDLSPTKRYQRLYSPYSPPPIYSAVHHHHTGRRLASSVPESNTPFLNDQFMKKPSCLRKSIDEEEQKDVWDDQTLQDFLSQI</sequence>
<feature type="domain" description="SAP" evidence="1">
    <location>
        <begin position="190"/>
        <end position="224"/>
    </location>
</feature>
<dbReference type="Pfam" id="PF02037">
    <property type="entry name" value="SAP"/>
    <property type="match status" value="1"/>
</dbReference>
<proteinExistence type="predicted"/>
<organism evidence="2 3">
    <name type="scientific">Helicostylum pulchrum</name>
    <dbReference type="NCBI Taxonomy" id="562976"/>
    <lineage>
        <taxon>Eukaryota</taxon>
        <taxon>Fungi</taxon>
        <taxon>Fungi incertae sedis</taxon>
        <taxon>Mucoromycota</taxon>
        <taxon>Mucoromycotina</taxon>
        <taxon>Mucoromycetes</taxon>
        <taxon>Mucorales</taxon>
        <taxon>Mucorineae</taxon>
        <taxon>Mucoraceae</taxon>
        <taxon>Helicostylum</taxon>
    </lineage>
</organism>
<dbReference type="SMART" id="SM00513">
    <property type="entry name" value="SAP"/>
    <property type="match status" value="1"/>
</dbReference>
<dbReference type="SUPFAM" id="SSF68906">
    <property type="entry name" value="SAP domain"/>
    <property type="match status" value="1"/>
</dbReference>
<evidence type="ECO:0000259" key="1">
    <source>
        <dbReference type="PROSITE" id="PS50800"/>
    </source>
</evidence>
<accession>A0ABP9Y1C8</accession>
<dbReference type="PROSITE" id="PS50800">
    <property type="entry name" value="SAP"/>
    <property type="match status" value="1"/>
</dbReference>
<dbReference type="InterPro" id="IPR036361">
    <property type="entry name" value="SAP_dom_sf"/>
</dbReference>
<dbReference type="Gene3D" id="1.10.720.30">
    <property type="entry name" value="SAP domain"/>
    <property type="match status" value="1"/>
</dbReference>
<dbReference type="Proteomes" id="UP001476247">
    <property type="component" value="Unassembled WGS sequence"/>
</dbReference>
<keyword evidence="3" id="KW-1185">Reference proteome</keyword>
<comment type="caution">
    <text evidence="2">The sequence shown here is derived from an EMBL/GenBank/DDBJ whole genome shotgun (WGS) entry which is preliminary data.</text>
</comment>
<reference evidence="2 3" key="1">
    <citation type="submission" date="2024-04" db="EMBL/GenBank/DDBJ databases">
        <title>genome sequences of Mucor flavus KT1a and Helicostylum pulchrum KT1b strains isolation_sourced from the surface of a dry-aged beef.</title>
        <authorList>
            <person name="Toyotome T."/>
            <person name="Hosono M."/>
            <person name="Torimaru M."/>
            <person name="Fukuda K."/>
            <person name="Mikami N."/>
        </authorList>
    </citation>
    <scope>NUCLEOTIDE SEQUENCE [LARGE SCALE GENOMIC DNA]</scope>
    <source>
        <strain evidence="2 3">KT1b</strain>
    </source>
</reference>
<dbReference type="EMBL" id="BAABUJ010000016">
    <property type="protein sequence ID" value="GAA5800806.1"/>
    <property type="molecule type" value="Genomic_DNA"/>
</dbReference>
<name>A0ABP9Y1C8_9FUNG</name>
<evidence type="ECO:0000313" key="3">
    <source>
        <dbReference type="Proteomes" id="UP001476247"/>
    </source>
</evidence>
<protein>
    <recommendedName>
        <fullName evidence="1">SAP domain-containing protein</fullName>
    </recommendedName>
</protein>
<gene>
    <name evidence="2" type="ORF">HPULCUR_006245</name>
</gene>
<dbReference type="InterPro" id="IPR003034">
    <property type="entry name" value="SAP_dom"/>
</dbReference>